<evidence type="ECO:0000313" key="1">
    <source>
        <dbReference type="EMBL" id="GKV08066.1"/>
    </source>
</evidence>
<dbReference type="Proteomes" id="UP001054252">
    <property type="component" value="Unassembled WGS sequence"/>
</dbReference>
<dbReference type="PANTHER" id="PTHR33912">
    <property type="entry name" value="OS01G0939400 PROTEIN"/>
    <property type="match status" value="1"/>
</dbReference>
<dbReference type="AlphaFoldDB" id="A0AAV5JB00"/>
<organism evidence="1 2">
    <name type="scientific">Rubroshorea leprosula</name>
    <dbReference type="NCBI Taxonomy" id="152421"/>
    <lineage>
        <taxon>Eukaryota</taxon>
        <taxon>Viridiplantae</taxon>
        <taxon>Streptophyta</taxon>
        <taxon>Embryophyta</taxon>
        <taxon>Tracheophyta</taxon>
        <taxon>Spermatophyta</taxon>
        <taxon>Magnoliopsida</taxon>
        <taxon>eudicotyledons</taxon>
        <taxon>Gunneridae</taxon>
        <taxon>Pentapetalae</taxon>
        <taxon>rosids</taxon>
        <taxon>malvids</taxon>
        <taxon>Malvales</taxon>
        <taxon>Dipterocarpaceae</taxon>
        <taxon>Rubroshorea</taxon>
    </lineage>
</organism>
<comment type="caution">
    <text evidence="1">The sequence shown here is derived from an EMBL/GenBank/DDBJ whole genome shotgun (WGS) entry which is preliminary data.</text>
</comment>
<proteinExistence type="predicted"/>
<gene>
    <name evidence="1" type="ORF">SLEP1_g19750</name>
</gene>
<protein>
    <submittedName>
        <fullName evidence="1">Uncharacterized protein</fullName>
    </submittedName>
</protein>
<evidence type="ECO:0000313" key="2">
    <source>
        <dbReference type="Proteomes" id="UP001054252"/>
    </source>
</evidence>
<dbReference type="InterPro" id="IPR040381">
    <property type="entry name" value="At4g14450-like"/>
</dbReference>
<dbReference type="EMBL" id="BPVZ01000028">
    <property type="protein sequence ID" value="GKV08066.1"/>
    <property type="molecule type" value="Genomic_DNA"/>
</dbReference>
<keyword evidence="2" id="KW-1185">Reference proteome</keyword>
<accession>A0AAV5JB00</accession>
<name>A0AAV5JB00_9ROSI</name>
<sequence>MEDNEVIFQKQVVPNTKTKVGKPPTRLQKHAPTSLQVHQVAASSFGSSKAVIPLLSPLTVSPRPLEWEEFRFPTGDDKDNGAVAVTAMMVAGGWQHPAVVGCVENSALFNLFQSKCVLVNDVQ</sequence>
<reference evidence="1 2" key="1">
    <citation type="journal article" date="2021" name="Commun. Biol.">
        <title>The genome of Shorea leprosula (Dipterocarpaceae) highlights the ecological relevance of drought in aseasonal tropical rainforests.</title>
        <authorList>
            <person name="Ng K.K.S."/>
            <person name="Kobayashi M.J."/>
            <person name="Fawcett J.A."/>
            <person name="Hatakeyama M."/>
            <person name="Paape T."/>
            <person name="Ng C.H."/>
            <person name="Ang C.C."/>
            <person name="Tnah L.H."/>
            <person name="Lee C.T."/>
            <person name="Nishiyama T."/>
            <person name="Sese J."/>
            <person name="O'Brien M.J."/>
            <person name="Copetti D."/>
            <person name="Mohd Noor M.I."/>
            <person name="Ong R.C."/>
            <person name="Putra M."/>
            <person name="Sireger I.Z."/>
            <person name="Indrioko S."/>
            <person name="Kosugi Y."/>
            <person name="Izuno A."/>
            <person name="Isagi Y."/>
            <person name="Lee S.L."/>
            <person name="Shimizu K.K."/>
        </authorList>
    </citation>
    <scope>NUCLEOTIDE SEQUENCE [LARGE SCALE GENOMIC DNA]</scope>
    <source>
        <strain evidence="1">214</strain>
    </source>
</reference>
<dbReference type="PANTHER" id="PTHR33912:SF5">
    <property type="entry name" value="F22G5.17"/>
    <property type="match status" value="1"/>
</dbReference>